<sequence>MKKNSNELSAADFRKQYVDQQEHGLQKRCVDWFKRAYPQLIIAAIPNAAKRSPGLARQLLDEGLLAGFPDTIIPFPCGEYHGLFAELKTVNGTVSIQQAAIHALLRAFGYVVIIPRTFEEFQSQVNDYLHP</sequence>
<dbReference type="AlphaFoldDB" id="A0A6P1VUE3"/>
<accession>A0A6P1VUE3</accession>
<dbReference type="InterPro" id="IPR011856">
    <property type="entry name" value="tRNA_endonuc-like_dom_sf"/>
</dbReference>
<gene>
    <name evidence="1" type="ORF">GJR95_15430</name>
</gene>
<reference evidence="1 2" key="1">
    <citation type="submission" date="2019-11" db="EMBL/GenBank/DDBJ databases">
        <title>Spirosoma endbachense sp. nov., isolated from a natural salt meadow.</title>
        <authorList>
            <person name="Rojas J."/>
            <person name="Ambika Manirajan B."/>
            <person name="Ratering S."/>
            <person name="Suarez C."/>
            <person name="Geissler-Plaum R."/>
            <person name="Schnell S."/>
        </authorList>
    </citation>
    <scope>NUCLEOTIDE SEQUENCE [LARGE SCALE GENOMIC DNA]</scope>
    <source>
        <strain evidence="1 2">I-24</strain>
    </source>
</reference>
<dbReference type="GO" id="GO:0003676">
    <property type="term" value="F:nucleic acid binding"/>
    <property type="evidence" value="ECO:0007669"/>
    <property type="project" value="InterPro"/>
</dbReference>
<dbReference type="KEGG" id="senf:GJR95_15430"/>
<dbReference type="Gene3D" id="3.40.1350.10">
    <property type="match status" value="1"/>
</dbReference>
<dbReference type="Proteomes" id="UP000464577">
    <property type="component" value="Chromosome"/>
</dbReference>
<protein>
    <submittedName>
        <fullName evidence="1">Uncharacterized protein</fullName>
    </submittedName>
</protein>
<dbReference type="EMBL" id="CP045997">
    <property type="protein sequence ID" value="QHV96325.1"/>
    <property type="molecule type" value="Genomic_DNA"/>
</dbReference>
<proteinExistence type="predicted"/>
<evidence type="ECO:0000313" key="2">
    <source>
        <dbReference type="Proteomes" id="UP000464577"/>
    </source>
</evidence>
<organism evidence="1 2">
    <name type="scientific">Spirosoma endbachense</name>
    <dbReference type="NCBI Taxonomy" id="2666025"/>
    <lineage>
        <taxon>Bacteria</taxon>
        <taxon>Pseudomonadati</taxon>
        <taxon>Bacteroidota</taxon>
        <taxon>Cytophagia</taxon>
        <taxon>Cytophagales</taxon>
        <taxon>Cytophagaceae</taxon>
        <taxon>Spirosoma</taxon>
    </lineage>
</organism>
<keyword evidence="2" id="KW-1185">Reference proteome</keyword>
<name>A0A6P1VUE3_9BACT</name>
<dbReference type="RefSeq" id="WP_162386733.1">
    <property type="nucleotide sequence ID" value="NZ_CP045997.1"/>
</dbReference>
<evidence type="ECO:0000313" key="1">
    <source>
        <dbReference type="EMBL" id="QHV96325.1"/>
    </source>
</evidence>